<evidence type="ECO:0000256" key="3">
    <source>
        <dbReference type="ARBA" id="ARBA00022448"/>
    </source>
</evidence>
<evidence type="ECO:0000313" key="7">
    <source>
        <dbReference type="EMBL" id="TVX94603.1"/>
    </source>
</evidence>
<dbReference type="SUPFAM" id="SSF111369">
    <property type="entry name" value="HlyD-like secretion proteins"/>
    <property type="match status" value="1"/>
</dbReference>
<keyword evidence="4" id="KW-0175">Coiled coil</keyword>
<dbReference type="InterPro" id="IPR058625">
    <property type="entry name" value="MdtA-like_BSH"/>
</dbReference>
<protein>
    <submittedName>
        <fullName evidence="7">Efflux RND transporter periplasmic adaptor subunit</fullName>
    </submittedName>
</protein>
<dbReference type="Proteomes" id="UP000318102">
    <property type="component" value="Unassembled WGS sequence"/>
</dbReference>
<organism evidence="7 8">
    <name type="scientific">Paenibacillus agilis</name>
    <dbReference type="NCBI Taxonomy" id="3020863"/>
    <lineage>
        <taxon>Bacteria</taxon>
        <taxon>Bacillati</taxon>
        <taxon>Bacillota</taxon>
        <taxon>Bacilli</taxon>
        <taxon>Bacillales</taxon>
        <taxon>Paenibacillaceae</taxon>
        <taxon>Paenibacillus</taxon>
    </lineage>
</organism>
<keyword evidence="3" id="KW-0813">Transport</keyword>
<feature type="domain" description="Multidrug resistance protein MdtA-like C-terminal permuted SH3" evidence="6">
    <location>
        <begin position="304"/>
        <end position="356"/>
    </location>
</feature>
<feature type="coiled-coil region" evidence="4">
    <location>
        <begin position="99"/>
        <end position="126"/>
    </location>
</feature>
<feature type="domain" description="Multidrug resistance protein MdtA-like barrel-sandwich hybrid" evidence="5">
    <location>
        <begin position="71"/>
        <end position="139"/>
    </location>
</feature>
<dbReference type="Pfam" id="PF25967">
    <property type="entry name" value="RND-MFP_C"/>
    <property type="match status" value="1"/>
</dbReference>
<dbReference type="AlphaFoldDB" id="A0A559J403"/>
<dbReference type="Gene3D" id="2.40.30.170">
    <property type="match status" value="1"/>
</dbReference>
<evidence type="ECO:0000313" key="8">
    <source>
        <dbReference type="Proteomes" id="UP000318102"/>
    </source>
</evidence>
<evidence type="ECO:0000256" key="4">
    <source>
        <dbReference type="SAM" id="Coils"/>
    </source>
</evidence>
<comment type="similarity">
    <text evidence="2">Belongs to the membrane fusion protein (MFP) (TC 8.A.1) family.</text>
</comment>
<dbReference type="OrthoDB" id="2541666at2"/>
<comment type="caution">
    <text evidence="7">The sequence shown here is derived from an EMBL/GenBank/DDBJ whole genome shotgun (WGS) entry which is preliminary data.</text>
</comment>
<evidence type="ECO:0000259" key="6">
    <source>
        <dbReference type="Pfam" id="PF25967"/>
    </source>
</evidence>
<evidence type="ECO:0000256" key="1">
    <source>
        <dbReference type="ARBA" id="ARBA00004196"/>
    </source>
</evidence>
<dbReference type="Gene3D" id="2.40.420.20">
    <property type="match status" value="1"/>
</dbReference>
<proteinExistence type="inferred from homology"/>
<dbReference type="EMBL" id="VNJK01000001">
    <property type="protein sequence ID" value="TVX94603.1"/>
    <property type="molecule type" value="Genomic_DNA"/>
</dbReference>
<evidence type="ECO:0000259" key="5">
    <source>
        <dbReference type="Pfam" id="PF25917"/>
    </source>
</evidence>
<accession>A0A559J403</accession>
<dbReference type="InterPro" id="IPR058627">
    <property type="entry name" value="MdtA-like_C"/>
</dbReference>
<dbReference type="GO" id="GO:1990281">
    <property type="term" value="C:efflux pump complex"/>
    <property type="evidence" value="ECO:0007669"/>
    <property type="project" value="TreeGrafter"/>
</dbReference>
<dbReference type="PANTHER" id="PTHR30469:SF33">
    <property type="entry name" value="SLR1207 PROTEIN"/>
    <property type="match status" value="1"/>
</dbReference>
<dbReference type="InterPro" id="IPR006143">
    <property type="entry name" value="RND_pump_MFP"/>
</dbReference>
<dbReference type="GO" id="GO:0015562">
    <property type="term" value="F:efflux transmembrane transporter activity"/>
    <property type="evidence" value="ECO:0007669"/>
    <property type="project" value="TreeGrafter"/>
</dbReference>
<dbReference type="Pfam" id="PF25917">
    <property type="entry name" value="BSH_RND"/>
    <property type="match status" value="1"/>
</dbReference>
<comment type="subcellular location">
    <subcellularLocation>
        <location evidence="1">Cell envelope</location>
    </subcellularLocation>
</comment>
<keyword evidence="8" id="KW-1185">Reference proteome</keyword>
<dbReference type="PANTHER" id="PTHR30469">
    <property type="entry name" value="MULTIDRUG RESISTANCE PROTEIN MDTA"/>
    <property type="match status" value="1"/>
</dbReference>
<reference evidence="7 8" key="1">
    <citation type="submission" date="2019-07" db="EMBL/GenBank/DDBJ databases">
        <authorList>
            <person name="Kim J."/>
        </authorList>
    </citation>
    <scope>NUCLEOTIDE SEQUENCE [LARGE SCALE GENOMIC DNA]</scope>
    <source>
        <strain evidence="7 8">N4</strain>
    </source>
</reference>
<evidence type="ECO:0000256" key="2">
    <source>
        <dbReference type="ARBA" id="ARBA00009477"/>
    </source>
</evidence>
<dbReference type="Gene3D" id="2.40.50.100">
    <property type="match status" value="1"/>
</dbReference>
<sequence length="359" mass="39320">MKKAIKWTIILALLGGISYGLYSFSQPKTMPLDTAGQEDLTFPVTKETLVKTIAITGKSSYVSETIVYAPFNGKVNKWNVKDGQQVKRGDTLFQLDPTSIQQEITRAEAELKKQDLEEQLAKFKGEFAAGEVSAPLTEESSKQHYVQKETERVQKEITSLTRTIQQKEIAEKKSKIAQSHYISPVSGIFLYDDAAKLPQQVQENMRVGKIVDVNQLQLVTYVGEQDIFSLKPGMSVEVELTAHKDIKLNGDVVKVSKFAKTGADGAVVSPAQFEVIVSLAKNPNLIAGLSLNGKVEVERKDSTIVVPTLAVMKDSEGSYVMLKSAGGTAKRQNITVGLETADKTEVLEGLKPGDQVTLQ</sequence>
<dbReference type="NCBIfam" id="TIGR01730">
    <property type="entry name" value="RND_mfp"/>
    <property type="match status" value="1"/>
</dbReference>
<gene>
    <name evidence="7" type="ORF">FPZ44_05755</name>
</gene>
<name>A0A559J403_9BACL</name>